<feature type="transmembrane region" description="Helical" evidence="16">
    <location>
        <begin position="107"/>
        <end position="127"/>
    </location>
</feature>
<evidence type="ECO:0000313" key="19">
    <source>
        <dbReference type="EMBL" id="QAU54086.1"/>
    </source>
</evidence>
<feature type="transmembrane region" description="Helical" evidence="16">
    <location>
        <begin position="238"/>
        <end position="260"/>
    </location>
</feature>
<feature type="transmembrane region" description="Helical" evidence="16">
    <location>
        <begin position="46"/>
        <end position="71"/>
    </location>
</feature>
<evidence type="ECO:0000256" key="10">
    <source>
        <dbReference type="ARBA" id="ARBA00022989"/>
    </source>
</evidence>
<name>A0A481MVK9_PATVU</name>
<sequence length="437" mass="49474">MLINLLMFTFNRNLSWTLRTWTFGVGSFMSLFILFFHFNSFTATNYIFSLTVLGAALTSLTWWISFLMMLASTYSVKLNKNEDFQFSTIVSSLNLILTLAFSVASMLLFYIFFEASLIPTLLLILGWGYQPERLQAGMYMMMYTITASLPFLVILLTYKQSFNKLIILNNLWSGATMTIFFATLAFMVKLPIYSFHLWLPKAHVEAPIAGSMVLAAILLKLGGFGLIQTMLFFKFMNSPFNCFFISMSMWGGMITSFICLRQTDLKALIAYSSVGHMSLVFSGLLTYSSWGWNAAFMMMISHGLTSSGLFCLANMIYETAGSRSLLVLRGLSLTPSLTMWWFIFSMTNIPTPPTISLIAEILVYPALLHFSYWLFPVLMVSGMLSATYNLLMYSATQHGPLSQGTLPYNKTKLNHFILLFHFLPLLLLTASMSKLIF</sequence>
<dbReference type="GO" id="GO:0042773">
    <property type="term" value="P:ATP synthesis coupled electron transport"/>
    <property type="evidence" value="ECO:0007669"/>
    <property type="project" value="InterPro"/>
</dbReference>
<evidence type="ECO:0000256" key="7">
    <source>
        <dbReference type="ARBA" id="ARBA00022692"/>
    </source>
</evidence>
<dbReference type="GO" id="GO:0048039">
    <property type="term" value="F:ubiquinone binding"/>
    <property type="evidence" value="ECO:0007669"/>
    <property type="project" value="TreeGrafter"/>
</dbReference>
<dbReference type="Pfam" id="PF01059">
    <property type="entry name" value="Oxidored_q5_N"/>
    <property type="match status" value="1"/>
</dbReference>
<organism evidence="19">
    <name type="scientific">Patella vulgata</name>
    <name type="common">Common limpet</name>
    <dbReference type="NCBI Taxonomy" id="6465"/>
    <lineage>
        <taxon>Eukaryota</taxon>
        <taxon>Metazoa</taxon>
        <taxon>Spiralia</taxon>
        <taxon>Lophotrochozoa</taxon>
        <taxon>Mollusca</taxon>
        <taxon>Gastropoda</taxon>
        <taxon>Patellogastropoda</taxon>
        <taxon>Patelloidea</taxon>
        <taxon>Patellidae</taxon>
        <taxon>Patella</taxon>
    </lineage>
</organism>
<reference evidence="19" key="1">
    <citation type="journal article" date="2018" name="Mol. Phylogenet. Evol.">
        <title>New patellogastropod mitogenomes help counteracting long-branch attraction in the deep phylogeny of gastropod mollusks.</title>
        <authorList>
            <person name="Uribe J.E."/>
            <person name="Irisarri I."/>
            <person name="Templado J."/>
            <person name="Zardoya R."/>
        </authorList>
    </citation>
    <scope>NUCLEOTIDE SEQUENCE</scope>
</reference>
<evidence type="ECO:0000256" key="6">
    <source>
        <dbReference type="ARBA" id="ARBA00022660"/>
    </source>
</evidence>
<evidence type="ECO:0000259" key="18">
    <source>
        <dbReference type="Pfam" id="PF01059"/>
    </source>
</evidence>
<evidence type="ECO:0000256" key="13">
    <source>
        <dbReference type="ARBA" id="ARBA00023128"/>
    </source>
</evidence>
<evidence type="ECO:0000256" key="11">
    <source>
        <dbReference type="ARBA" id="ARBA00023027"/>
    </source>
</evidence>
<dbReference type="EC" id="7.1.1.2" evidence="3 16"/>
<keyword evidence="9 16" id="KW-0249">Electron transport</keyword>
<evidence type="ECO:0000256" key="12">
    <source>
        <dbReference type="ARBA" id="ARBA00023075"/>
    </source>
</evidence>
<feature type="transmembrane region" description="Helical" evidence="16">
    <location>
        <begin position="83"/>
        <end position="101"/>
    </location>
</feature>
<feature type="transmembrane region" description="Helical" evidence="16">
    <location>
        <begin position="416"/>
        <end position="436"/>
    </location>
</feature>
<dbReference type="InterPro" id="IPR001750">
    <property type="entry name" value="ND/Mrp_TM"/>
</dbReference>
<evidence type="ECO:0000256" key="9">
    <source>
        <dbReference type="ARBA" id="ARBA00022982"/>
    </source>
</evidence>
<dbReference type="InterPro" id="IPR003918">
    <property type="entry name" value="NADH_UbQ_OxRdtase"/>
</dbReference>
<feature type="transmembrane region" description="Helical" evidence="16">
    <location>
        <begin position="211"/>
        <end position="232"/>
    </location>
</feature>
<evidence type="ECO:0000256" key="5">
    <source>
        <dbReference type="ARBA" id="ARBA00022448"/>
    </source>
</evidence>
<dbReference type="PANTHER" id="PTHR43507">
    <property type="entry name" value="NADH-UBIQUINONE OXIDOREDUCTASE CHAIN 4"/>
    <property type="match status" value="1"/>
</dbReference>
<comment type="similarity">
    <text evidence="2 16">Belongs to the complex I subunit 4 family.</text>
</comment>
<evidence type="ECO:0000256" key="8">
    <source>
        <dbReference type="ARBA" id="ARBA00022967"/>
    </source>
</evidence>
<evidence type="ECO:0000259" key="17">
    <source>
        <dbReference type="Pfam" id="PF00361"/>
    </source>
</evidence>
<dbReference type="EMBL" id="MH916653">
    <property type="protein sequence ID" value="QAU54086.1"/>
    <property type="molecule type" value="Genomic_DNA"/>
</dbReference>
<gene>
    <name evidence="19" type="primary">ND4</name>
</gene>
<evidence type="ECO:0000256" key="14">
    <source>
        <dbReference type="ARBA" id="ARBA00023136"/>
    </source>
</evidence>
<feature type="transmembrane region" description="Helical" evidence="16">
    <location>
        <begin position="21"/>
        <end position="40"/>
    </location>
</feature>
<dbReference type="GO" id="GO:0003954">
    <property type="term" value="F:NADH dehydrogenase activity"/>
    <property type="evidence" value="ECO:0007669"/>
    <property type="project" value="TreeGrafter"/>
</dbReference>
<keyword evidence="10 16" id="KW-1133">Transmembrane helix</keyword>
<feature type="transmembrane region" description="Helical" evidence="16">
    <location>
        <begin position="372"/>
        <end position="395"/>
    </location>
</feature>
<dbReference type="GO" id="GO:0008137">
    <property type="term" value="F:NADH dehydrogenase (ubiquinone) activity"/>
    <property type="evidence" value="ECO:0007669"/>
    <property type="project" value="UniProtKB-UniRule"/>
</dbReference>
<dbReference type="PRINTS" id="PR01437">
    <property type="entry name" value="NUOXDRDTASE4"/>
</dbReference>
<keyword evidence="8" id="KW-1278">Translocase</keyword>
<comment type="catalytic activity">
    <reaction evidence="15 16">
        <text>a ubiquinone + NADH + 5 H(+)(in) = a ubiquinol + NAD(+) + 4 H(+)(out)</text>
        <dbReference type="Rhea" id="RHEA:29091"/>
        <dbReference type="Rhea" id="RHEA-COMP:9565"/>
        <dbReference type="Rhea" id="RHEA-COMP:9566"/>
        <dbReference type="ChEBI" id="CHEBI:15378"/>
        <dbReference type="ChEBI" id="CHEBI:16389"/>
        <dbReference type="ChEBI" id="CHEBI:17976"/>
        <dbReference type="ChEBI" id="CHEBI:57540"/>
        <dbReference type="ChEBI" id="CHEBI:57945"/>
        <dbReference type="EC" id="7.1.1.2"/>
    </reaction>
</comment>
<proteinExistence type="inferred from homology"/>
<comment type="function">
    <text evidence="16">Core subunit of the mitochondrial membrane respiratory chain NADH dehydrogenase (Complex I) which catalyzes electron transfer from NADH through the respiratory chain, using ubiquinone as an electron acceptor. Essential for the catalytic activity and assembly of complex I.</text>
</comment>
<keyword evidence="11 16" id="KW-0520">NAD</keyword>
<evidence type="ECO:0000256" key="3">
    <source>
        <dbReference type="ARBA" id="ARBA00012944"/>
    </source>
</evidence>
<feature type="transmembrane region" description="Helical" evidence="16">
    <location>
        <begin position="139"/>
        <end position="158"/>
    </location>
</feature>
<feature type="domain" description="NADH:ubiquinone oxidoreductase chain 4 N-terminal" evidence="18">
    <location>
        <begin position="4"/>
        <end position="100"/>
    </location>
</feature>
<keyword evidence="14 16" id="KW-0472">Membrane</keyword>
<feature type="transmembrane region" description="Helical" evidence="16">
    <location>
        <begin position="294"/>
        <end position="313"/>
    </location>
</feature>
<feature type="transmembrane region" description="Helical" evidence="16">
    <location>
        <begin position="325"/>
        <end position="343"/>
    </location>
</feature>
<evidence type="ECO:0000256" key="2">
    <source>
        <dbReference type="ARBA" id="ARBA00009025"/>
    </source>
</evidence>
<protein>
    <recommendedName>
        <fullName evidence="4 16">NADH-ubiquinone oxidoreductase chain 4</fullName>
        <ecNumber evidence="3 16">7.1.1.2</ecNumber>
    </recommendedName>
</protein>
<evidence type="ECO:0000256" key="1">
    <source>
        <dbReference type="ARBA" id="ARBA00004225"/>
    </source>
</evidence>
<evidence type="ECO:0000256" key="4">
    <source>
        <dbReference type="ARBA" id="ARBA00021006"/>
    </source>
</evidence>
<keyword evidence="6 16" id="KW-0679">Respiratory chain</keyword>
<keyword evidence="7 16" id="KW-0812">Transmembrane</keyword>
<feature type="domain" description="NADH:quinone oxidoreductase/Mrp antiporter transmembrane" evidence="17">
    <location>
        <begin position="105"/>
        <end position="383"/>
    </location>
</feature>
<dbReference type="PANTHER" id="PTHR43507:SF20">
    <property type="entry name" value="NADH-UBIQUINONE OXIDOREDUCTASE CHAIN 4"/>
    <property type="match status" value="1"/>
</dbReference>
<dbReference type="AlphaFoldDB" id="A0A481MVK9"/>
<keyword evidence="13 16" id="KW-0496">Mitochondrion</keyword>
<geneLocation type="mitochondrion" evidence="19"/>
<evidence type="ECO:0000256" key="15">
    <source>
        <dbReference type="ARBA" id="ARBA00049551"/>
    </source>
</evidence>
<dbReference type="InterPro" id="IPR000260">
    <property type="entry name" value="NADH4_N"/>
</dbReference>
<accession>A0A481MVK9</accession>
<comment type="subcellular location">
    <subcellularLocation>
        <location evidence="1 16">Mitochondrion membrane</location>
        <topology evidence="1 16">Multi-pass membrane protein</topology>
    </subcellularLocation>
</comment>
<dbReference type="GO" id="GO:0015990">
    <property type="term" value="P:electron transport coupled proton transport"/>
    <property type="evidence" value="ECO:0007669"/>
    <property type="project" value="TreeGrafter"/>
</dbReference>
<feature type="transmembrane region" description="Helical" evidence="16">
    <location>
        <begin position="178"/>
        <end position="199"/>
    </location>
</feature>
<dbReference type="Pfam" id="PF00361">
    <property type="entry name" value="Proton_antipo_M"/>
    <property type="match status" value="1"/>
</dbReference>
<keyword evidence="5 16" id="KW-0813">Transport</keyword>
<keyword evidence="12 16" id="KW-0830">Ubiquinone</keyword>
<evidence type="ECO:0000256" key="16">
    <source>
        <dbReference type="RuleBase" id="RU003297"/>
    </source>
</evidence>
<dbReference type="GO" id="GO:0031966">
    <property type="term" value="C:mitochondrial membrane"/>
    <property type="evidence" value="ECO:0007669"/>
    <property type="project" value="UniProtKB-SubCell"/>
</dbReference>